<evidence type="ECO:0000313" key="3">
    <source>
        <dbReference type="Proteomes" id="UP000032512"/>
    </source>
</evidence>
<feature type="transmembrane region" description="Helical" evidence="1">
    <location>
        <begin position="38"/>
        <end position="55"/>
    </location>
</feature>
<protein>
    <submittedName>
        <fullName evidence="2">Membrane protein</fullName>
    </submittedName>
</protein>
<evidence type="ECO:0000256" key="1">
    <source>
        <dbReference type="SAM" id="Phobius"/>
    </source>
</evidence>
<dbReference type="EMBL" id="JXIQ01000078">
    <property type="protein sequence ID" value="KIY22162.1"/>
    <property type="molecule type" value="Genomic_DNA"/>
</dbReference>
<dbReference type="AlphaFoldDB" id="A0A0D6Z9D2"/>
<gene>
    <name evidence="2" type="ORF">UB32_10080</name>
</gene>
<dbReference type="Pfam" id="PF06961">
    <property type="entry name" value="DUF1294"/>
    <property type="match status" value="1"/>
</dbReference>
<reference evidence="2 3" key="1">
    <citation type="submission" date="2015-01" db="EMBL/GenBank/DDBJ databases">
        <title>Draft genome sequences of the supercritical CO2 tolerant bacteria Bacillus subterraneus MITOT1 and Bacillus cereus MIT0214.</title>
        <authorList>
            <person name="Peet K.C."/>
            <person name="Thompson J.R."/>
        </authorList>
    </citation>
    <scope>NUCLEOTIDE SEQUENCE [LARGE SCALE GENOMIC DNA]</scope>
    <source>
        <strain evidence="2 3">MITOT1</strain>
    </source>
</reference>
<organism evidence="2 3">
    <name type="scientific">Mesobacillus subterraneus</name>
    <dbReference type="NCBI Taxonomy" id="285983"/>
    <lineage>
        <taxon>Bacteria</taxon>
        <taxon>Bacillati</taxon>
        <taxon>Bacillota</taxon>
        <taxon>Bacilli</taxon>
        <taxon>Bacillales</taxon>
        <taxon>Bacillaceae</taxon>
        <taxon>Mesobacillus</taxon>
    </lineage>
</organism>
<keyword evidence="1" id="KW-1133">Transmembrane helix</keyword>
<feature type="transmembrane region" description="Helical" evidence="1">
    <location>
        <begin position="6"/>
        <end position="22"/>
    </location>
</feature>
<dbReference type="PATRIC" id="fig|285983.3.peg.568"/>
<evidence type="ECO:0000313" key="2">
    <source>
        <dbReference type="EMBL" id="KIY22162.1"/>
    </source>
</evidence>
<dbReference type="OrthoDB" id="1698854at2"/>
<keyword evidence="1" id="KW-0812">Transmembrane</keyword>
<sequence>MEKIFAGLIFVMNLGAFLTMGLDKRRARHNQYRIREKTLWYIAFFGGAVGATTGMKYFRHKTKHSQFAYGMPILAVIEIGIFAYLFTLFG</sequence>
<keyword evidence="1" id="KW-0472">Membrane</keyword>
<keyword evidence="3" id="KW-1185">Reference proteome</keyword>
<dbReference type="RefSeq" id="WP_044393449.1">
    <property type="nucleotide sequence ID" value="NZ_JXIQ01000078.1"/>
</dbReference>
<accession>A0A0D6Z9D2</accession>
<feature type="transmembrane region" description="Helical" evidence="1">
    <location>
        <begin position="67"/>
        <end position="89"/>
    </location>
</feature>
<name>A0A0D6Z9D2_9BACI</name>
<comment type="caution">
    <text evidence="2">The sequence shown here is derived from an EMBL/GenBank/DDBJ whole genome shotgun (WGS) entry which is preliminary data.</text>
</comment>
<proteinExistence type="predicted"/>
<dbReference type="InterPro" id="IPR010718">
    <property type="entry name" value="DUF1294"/>
</dbReference>
<dbReference type="Proteomes" id="UP000032512">
    <property type="component" value="Unassembled WGS sequence"/>
</dbReference>